<evidence type="ECO:0000259" key="2">
    <source>
        <dbReference type="Pfam" id="PF21722"/>
    </source>
</evidence>
<dbReference type="AlphaFoldDB" id="A0A6M3IYS7"/>
<feature type="region of interest" description="Disordered" evidence="1">
    <location>
        <begin position="241"/>
        <end position="276"/>
    </location>
</feature>
<accession>A0A6M3IYS7</accession>
<feature type="domain" description="Glycine-rich" evidence="2">
    <location>
        <begin position="41"/>
        <end position="287"/>
    </location>
</feature>
<reference evidence="3" key="1">
    <citation type="submission" date="2020-03" db="EMBL/GenBank/DDBJ databases">
        <title>The deep terrestrial virosphere.</title>
        <authorList>
            <person name="Holmfeldt K."/>
            <person name="Nilsson E."/>
            <person name="Simone D."/>
            <person name="Lopez-Fernandez M."/>
            <person name="Wu X."/>
            <person name="de Brujin I."/>
            <person name="Lundin D."/>
            <person name="Andersson A."/>
            <person name="Bertilsson S."/>
            <person name="Dopson M."/>
        </authorList>
    </citation>
    <scope>NUCLEOTIDE SEQUENCE</scope>
    <source>
        <strain evidence="3">MM415B00724</strain>
    </source>
</reference>
<proteinExistence type="predicted"/>
<evidence type="ECO:0000313" key="3">
    <source>
        <dbReference type="EMBL" id="QJA62829.1"/>
    </source>
</evidence>
<dbReference type="EMBL" id="MT141482">
    <property type="protein sequence ID" value="QJA62829.1"/>
    <property type="molecule type" value="Genomic_DNA"/>
</dbReference>
<feature type="region of interest" description="Disordered" evidence="1">
    <location>
        <begin position="188"/>
        <end position="214"/>
    </location>
</feature>
<feature type="compositionally biased region" description="Low complexity" evidence="1">
    <location>
        <begin position="250"/>
        <end position="262"/>
    </location>
</feature>
<protein>
    <submittedName>
        <fullName evidence="3">Putative structural protein</fullName>
    </submittedName>
</protein>
<organism evidence="3">
    <name type="scientific">viral metagenome</name>
    <dbReference type="NCBI Taxonomy" id="1070528"/>
    <lineage>
        <taxon>unclassified sequences</taxon>
        <taxon>metagenomes</taxon>
        <taxon>organismal metagenomes</taxon>
    </lineage>
</organism>
<dbReference type="Pfam" id="PF21722">
    <property type="entry name" value="Gly_rich_2"/>
    <property type="match status" value="1"/>
</dbReference>
<evidence type="ECO:0000256" key="1">
    <source>
        <dbReference type="SAM" id="MobiDB-lite"/>
    </source>
</evidence>
<dbReference type="InterPro" id="IPR049304">
    <property type="entry name" value="Gly_rich_dom"/>
</dbReference>
<gene>
    <name evidence="3" type="ORF">MM415B00724_0032</name>
</gene>
<name>A0A6M3IYS7_9ZZZZ</name>
<feature type="compositionally biased region" description="Gly residues" evidence="1">
    <location>
        <begin position="263"/>
        <end position="276"/>
    </location>
</feature>
<sequence>MIKKLILIILFCLLPDSAFAAYGNTGGTITDDGDYKVHTFTSSGTFTACASGNVAVLVVAGGGGGAGTTYGGGGGGGGVCEIGATYAVTAQGYTVTVGAGAGQVGAGSNGEQGSDSVFNDITAVGGGGGGTYTTAGVNGGCGGGSGGNGSASASTAGGTATQGASGGATGYGYNGGAKGNNISRAAGGGGGTGAVGESSSIDDNGGDGGGGHNSSISGASTDYAGGGGGGSYYGPIGLGADGGGDGGQGDPTNSPTAATANTGSGGGGSGTSGNGQSGGSGIVIVRALAADFEPSRRIIMISKIKDFFTVKLAHADVPRYFAEIKNNIVLRVIVADSKEWCEKHLGGEWIETYMDKKNYAGIGYTYDPVKDNFIAPKRYNSWILDNDCKWQPPVLKPEGPYEWNEKKLKWENVNDLSSM</sequence>